<sequence length="693" mass="79897">MIPNQLQFFLDPNCCQQRNDPKEYFFSIVASSLLKETKYYETSDESRDKLIATMNTIADIDPEFILQVAYYVRKQLYIRSVTNFILAYATLNPKTKPFCSTYMCPSLLIPGDLIEVCQFVQVISNCQKQNNNLNPLTDVRKKLTFPKILQKQIKKKLTQFNIYQLGKQCSESSRKKNIKKYQEILVPDLKDKRRVKRLMKLKQIREQSLSQGGDIQKQFEIHAIQKTNKIAKNSKRHMRNPHIEKPQEKLNVFDSNFLNLKDIVQFSHVKEPRSLVMSILGAKYPKTEEEFQKEFKGEEKLKFEPEKAGSKMQIPIPVTWDRELSKGLHSKKQIWEDLIQKNQVPYLALLRNLRNILKSGVSDDAHSKVIQKLSNSGQVENSKIFPLQYFTALNEINNLYGKQEEVKSVKPKKENAKKKEKEINQVKMEQEEEQEVNASPQVIEQYKDAIEKAMKIAVDKNLETISGVTYVFVDVSGSMRSPISGGKKYGSVNQCMTCAFVLAHLIRIKCEKCEFYLFAAPQSTKHPYTKVNFENDTLLQGIKRCETKSTELCGSHEMIGQTINDVLLKPKIRADNIVILSDMMVTRGFSENGLDMKNVFQDYLKGVNSEAKFFFMDISGYGKQVSFGDDLKSKSCFLINGMSDNVLKYISYAGKINQLEDIVAFSQELKVKQQLQEIKQNPQQIKPQQIETE</sequence>
<evidence type="ECO:0000313" key="2">
    <source>
        <dbReference type="EMBL" id="CAD8125260.1"/>
    </source>
</evidence>
<dbReference type="PANTHER" id="PTHR44791:SF1">
    <property type="entry name" value="TELOMERASE PROTEIN COMPONENT 1"/>
    <property type="match status" value="1"/>
</dbReference>
<dbReference type="AlphaFoldDB" id="A0A8S1RE49"/>
<dbReference type="Pfam" id="PF05731">
    <property type="entry name" value="TROVE"/>
    <property type="match status" value="1"/>
</dbReference>
<gene>
    <name evidence="2" type="ORF">PSON_ATCC_30995.1.T1570096</name>
</gene>
<reference evidence="2" key="1">
    <citation type="submission" date="2021-01" db="EMBL/GenBank/DDBJ databases">
        <authorList>
            <consortium name="Genoscope - CEA"/>
            <person name="William W."/>
        </authorList>
    </citation>
    <scope>NUCLEOTIDE SEQUENCE</scope>
</reference>
<comment type="caution">
    <text evidence="2">The sequence shown here is derived from an EMBL/GenBank/DDBJ whole genome shotgun (WGS) entry which is preliminary data.</text>
</comment>
<dbReference type="InterPro" id="IPR008858">
    <property type="entry name" value="TROVE_dom"/>
</dbReference>
<dbReference type="Proteomes" id="UP000692954">
    <property type="component" value="Unassembled WGS sequence"/>
</dbReference>
<dbReference type="FunFam" id="3.40.50.410:FF:000145">
    <property type="entry name" value="Telomerase-associated protein 1"/>
    <property type="match status" value="1"/>
</dbReference>
<dbReference type="GO" id="GO:0003720">
    <property type="term" value="F:telomerase activity"/>
    <property type="evidence" value="ECO:0007669"/>
    <property type="project" value="TreeGrafter"/>
</dbReference>
<evidence type="ECO:0000313" key="3">
    <source>
        <dbReference type="Proteomes" id="UP000692954"/>
    </source>
</evidence>
<dbReference type="InterPro" id="IPR052652">
    <property type="entry name" value="Telomerase_Complex_Comp"/>
</dbReference>
<proteinExistence type="predicted"/>
<protein>
    <recommendedName>
        <fullName evidence="1">TROVE domain-containing protein</fullName>
    </recommendedName>
</protein>
<dbReference type="GO" id="GO:0000722">
    <property type="term" value="P:telomere maintenance via recombination"/>
    <property type="evidence" value="ECO:0007669"/>
    <property type="project" value="TreeGrafter"/>
</dbReference>
<evidence type="ECO:0000259" key="1">
    <source>
        <dbReference type="PROSITE" id="PS50988"/>
    </source>
</evidence>
<accession>A0A8S1RE49</accession>
<dbReference type="PANTHER" id="PTHR44791">
    <property type="entry name" value="TELOMERASE PROTEIN COMPONENT 1 TEP1"/>
    <property type="match status" value="1"/>
</dbReference>
<dbReference type="EMBL" id="CAJJDN010000157">
    <property type="protein sequence ID" value="CAD8125260.1"/>
    <property type="molecule type" value="Genomic_DNA"/>
</dbReference>
<dbReference type="OrthoDB" id="427368at2759"/>
<name>A0A8S1RE49_9CILI</name>
<feature type="domain" description="TROVE" evidence="1">
    <location>
        <begin position="8"/>
        <end position="467"/>
    </location>
</feature>
<dbReference type="PROSITE" id="PS50988">
    <property type="entry name" value="TROVE"/>
    <property type="match status" value="1"/>
</dbReference>
<keyword evidence="3" id="KW-1185">Reference proteome</keyword>
<dbReference type="GO" id="GO:0005697">
    <property type="term" value="C:telomerase holoenzyme complex"/>
    <property type="evidence" value="ECO:0007669"/>
    <property type="project" value="TreeGrafter"/>
</dbReference>
<organism evidence="2 3">
    <name type="scientific">Paramecium sonneborni</name>
    <dbReference type="NCBI Taxonomy" id="65129"/>
    <lineage>
        <taxon>Eukaryota</taxon>
        <taxon>Sar</taxon>
        <taxon>Alveolata</taxon>
        <taxon>Ciliophora</taxon>
        <taxon>Intramacronucleata</taxon>
        <taxon>Oligohymenophorea</taxon>
        <taxon>Peniculida</taxon>
        <taxon>Parameciidae</taxon>
        <taxon>Paramecium</taxon>
    </lineage>
</organism>
<dbReference type="GO" id="GO:0070034">
    <property type="term" value="F:telomerase RNA binding"/>
    <property type="evidence" value="ECO:0007669"/>
    <property type="project" value="TreeGrafter"/>
</dbReference>